<evidence type="ECO:0000313" key="2">
    <source>
        <dbReference type="Proteomes" id="UP001519328"/>
    </source>
</evidence>
<organism evidence="1 2">
    <name type="scientific">Virgibacillus litoralis</name>
    <dbReference type="NCBI Taxonomy" id="578221"/>
    <lineage>
        <taxon>Bacteria</taxon>
        <taxon>Bacillati</taxon>
        <taxon>Bacillota</taxon>
        <taxon>Bacilli</taxon>
        <taxon>Bacillales</taxon>
        <taxon>Bacillaceae</taxon>
        <taxon>Virgibacillus</taxon>
    </lineage>
</organism>
<sequence length="101" mass="12009">MKRLDKFIDESTIPDWEKDYYFDVLKSLQKAEKEELVSLFKKSNKEHRVLQIGRLNQELQSLKIRNIITIGDLSLFEHSIGLLPKYPHLAKHMQHFFKADP</sequence>
<keyword evidence="2" id="KW-1185">Reference proteome</keyword>
<dbReference type="EMBL" id="JAGGKK010000016">
    <property type="protein sequence ID" value="MBP1949886.1"/>
    <property type="molecule type" value="Genomic_DNA"/>
</dbReference>
<accession>A0ABS4HG27</accession>
<name>A0ABS4HG27_9BACI</name>
<proteinExistence type="predicted"/>
<dbReference type="Proteomes" id="UP001519328">
    <property type="component" value="Unassembled WGS sequence"/>
</dbReference>
<protein>
    <submittedName>
        <fullName evidence="1">Uncharacterized protein</fullName>
    </submittedName>
</protein>
<gene>
    <name evidence="1" type="ORF">J2Z82_002842</name>
</gene>
<evidence type="ECO:0000313" key="1">
    <source>
        <dbReference type="EMBL" id="MBP1949886.1"/>
    </source>
</evidence>
<dbReference type="RefSeq" id="WP_209481364.1">
    <property type="nucleotide sequence ID" value="NZ_JAGGKK010000016.1"/>
</dbReference>
<comment type="caution">
    <text evidence="1">The sequence shown here is derived from an EMBL/GenBank/DDBJ whole genome shotgun (WGS) entry which is preliminary data.</text>
</comment>
<reference evidence="1 2" key="1">
    <citation type="submission" date="2021-03" db="EMBL/GenBank/DDBJ databases">
        <title>Genomic Encyclopedia of Type Strains, Phase IV (KMG-IV): sequencing the most valuable type-strain genomes for metagenomic binning, comparative biology and taxonomic classification.</title>
        <authorList>
            <person name="Goeker M."/>
        </authorList>
    </citation>
    <scope>NUCLEOTIDE SEQUENCE [LARGE SCALE GENOMIC DNA]</scope>
    <source>
        <strain evidence="1 2">DSM 21085</strain>
    </source>
</reference>